<organism evidence="1 2">
    <name type="scientific">Kaustia mangrovi</name>
    <dbReference type="NCBI Taxonomy" id="2593653"/>
    <lineage>
        <taxon>Bacteria</taxon>
        <taxon>Pseudomonadati</taxon>
        <taxon>Pseudomonadota</taxon>
        <taxon>Alphaproteobacteria</taxon>
        <taxon>Hyphomicrobiales</taxon>
        <taxon>Parvibaculaceae</taxon>
        <taxon>Kaustia</taxon>
    </lineage>
</organism>
<dbReference type="InterPro" id="IPR052707">
    <property type="entry name" value="OsmC_Ohr_Peroxiredoxin"/>
</dbReference>
<dbReference type="RefSeq" id="WP_213163431.1">
    <property type="nucleotide sequence ID" value="NZ_CP058214.1"/>
</dbReference>
<gene>
    <name evidence="1" type="ORF">HW532_05475</name>
</gene>
<dbReference type="EMBL" id="CP058214">
    <property type="protein sequence ID" value="QPC42199.1"/>
    <property type="molecule type" value="Genomic_DNA"/>
</dbReference>
<evidence type="ECO:0000313" key="1">
    <source>
        <dbReference type="EMBL" id="QPC42199.1"/>
    </source>
</evidence>
<sequence>MSSTMDHTYTVTVSWTGNNGEGTADYRSFGRDHDIVVEGKPVLAGSADPLFRGDRARHNPEDLLVASLSACHMLWYLHLCAEAGVVVTAYEDRAEGKMVFGRDGSGGHFEEVILRPRITVTAASDASVAAALHADAHAKCFIANSVNFPVRHKPEISKEGGA</sequence>
<dbReference type="InterPro" id="IPR003718">
    <property type="entry name" value="OsmC/Ohr_fam"/>
</dbReference>
<proteinExistence type="predicted"/>
<dbReference type="InterPro" id="IPR036102">
    <property type="entry name" value="OsmC/Ohrsf"/>
</dbReference>
<dbReference type="Proteomes" id="UP000593594">
    <property type="component" value="Chromosome"/>
</dbReference>
<dbReference type="KEGG" id="kmn:HW532_05475"/>
<keyword evidence="2" id="KW-1185">Reference proteome</keyword>
<accession>A0A7S8C2I4</accession>
<name>A0A7S8C2I4_9HYPH</name>
<dbReference type="Pfam" id="PF02566">
    <property type="entry name" value="OsmC"/>
    <property type="match status" value="1"/>
</dbReference>
<reference evidence="1 2" key="1">
    <citation type="submission" date="2020-06" db="EMBL/GenBank/DDBJ databases">
        <title>Genome sequence of 2 isolates from Red Sea Mangroves.</title>
        <authorList>
            <person name="Sefrji F."/>
            <person name="Michoud G."/>
            <person name="Merlino G."/>
            <person name="Daffonchio D."/>
        </authorList>
    </citation>
    <scope>NUCLEOTIDE SEQUENCE [LARGE SCALE GENOMIC DNA]</scope>
    <source>
        <strain evidence="1 2">R1DC25</strain>
    </source>
</reference>
<dbReference type="SUPFAM" id="SSF82784">
    <property type="entry name" value="OsmC-like"/>
    <property type="match status" value="1"/>
</dbReference>
<dbReference type="PANTHER" id="PTHR42830">
    <property type="entry name" value="OSMOTICALLY INDUCIBLE FAMILY PROTEIN"/>
    <property type="match status" value="1"/>
</dbReference>
<protein>
    <submittedName>
        <fullName evidence="1">OsmC family protein</fullName>
    </submittedName>
</protein>
<dbReference type="Gene3D" id="3.30.300.20">
    <property type="match status" value="1"/>
</dbReference>
<dbReference type="InterPro" id="IPR015946">
    <property type="entry name" value="KH_dom-like_a/b"/>
</dbReference>
<dbReference type="AlphaFoldDB" id="A0A7S8C2I4"/>
<evidence type="ECO:0000313" key="2">
    <source>
        <dbReference type="Proteomes" id="UP000593594"/>
    </source>
</evidence>
<dbReference type="PANTHER" id="PTHR42830:SF2">
    <property type="entry name" value="OSMC_OHR FAMILY PROTEIN"/>
    <property type="match status" value="1"/>
</dbReference>